<protein>
    <recommendedName>
        <fullName evidence="1">Methyltransferase type 11 domain-containing protein</fullName>
    </recommendedName>
</protein>
<name>A0A660SCB9_UNCW3</name>
<reference evidence="2 3" key="1">
    <citation type="submission" date="2018-06" db="EMBL/GenBank/DDBJ databases">
        <title>Extensive metabolic versatility and redundancy in microbially diverse, dynamic hydrothermal sediments.</title>
        <authorList>
            <person name="Dombrowski N."/>
            <person name="Teske A."/>
            <person name="Baker B.J."/>
        </authorList>
    </citation>
    <scope>NUCLEOTIDE SEQUENCE [LARGE SCALE GENOMIC DNA]</scope>
    <source>
        <strain evidence="2">B36_G15</strain>
    </source>
</reference>
<dbReference type="SUPFAM" id="SSF53335">
    <property type="entry name" value="S-adenosyl-L-methionine-dependent methyltransferases"/>
    <property type="match status" value="1"/>
</dbReference>
<evidence type="ECO:0000259" key="1">
    <source>
        <dbReference type="Pfam" id="PF08241"/>
    </source>
</evidence>
<organism evidence="2 3">
    <name type="scientific">candidate division WOR-3 bacterium</name>
    <dbReference type="NCBI Taxonomy" id="2052148"/>
    <lineage>
        <taxon>Bacteria</taxon>
        <taxon>Bacteria division WOR-3</taxon>
    </lineage>
</organism>
<dbReference type="PANTHER" id="PTHR42912">
    <property type="entry name" value="METHYLTRANSFERASE"/>
    <property type="match status" value="1"/>
</dbReference>
<dbReference type="InterPro" id="IPR013216">
    <property type="entry name" value="Methyltransf_11"/>
</dbReference>
<dbReference type="Proteomes" id="UP000268469">
    <property type="component" value="Unassembled WGS sequence"/>
</dbReference>
<comment type="caution">
    <text evidence="2">The sequence shown here is derived from an EMBL/GenBank/DDBJ whole genome shotgun (WGS) entry which is preliminary data.</text>
</comment>
<evidence type="ECO:0000313" key="3">
    <source>
        <dbReference type="Proteomes" id="UP000268469"/>
    </source>
</evidence>
<dbReference type="PANTHER" id="PTHR42912:SF80">
    <property type="entry name" value="METHYLTRANSFERASE DOMAIN-CONTAINING PROTEIN"/>
    <property type="match status" value="1"/>
</dbReference>
<dbReference type="Gene3D" id="3.40.50.150">
    <property type="entry name" value="Vaccinia Virus protein VP39"/>
    <property type="match status" value="1"/>
</dbReference>
<dbReference type="Pfam" id="PF08241">
    <property type="entry name" value="Methyltransf_11"/>
    <property type="match status" value="1"/>
</dbReference>
<dbReference type="GO" id="GO:0008757">
    <property type="term" value="F:S-adenosylmethionine-dependent methyltransferase activity"/>
    <property type="evidence" value="ECO:0007669"/>
    <property type="project" value="InterPro"/>
</dbReference>
<dbReference type="InterPro" id="IPR050508">
    <property type="entry name" value="Methyltransf_Superfamily"/>
</dbReference>
<sequence>MMSYTVSLKGEKAEDLEGKHWDEVVAKRYPPSRSLIIAPGRDYCYYFNRKGMGEVCEFIGDVKGKKILEIGCGVGNVCVYFARGGAEVWGCDISEGSIQVARRFAEDNQLEDRIHLGVMKIESLSYKNDFFNMVFGQSILHHTDLPRAIKEIHRVLKEGGRAVFIEPLAYHPLVWAYRKVRPQRYSPGEKPLRISDLKIIRQSFDNNVKVKGHRLLALYSHPAIVYRYLRIIDDLLCSIPGMKRLCATVVIMANK</sequence>
<dbReference type="CDD" id="cd02440">
    <property type="entry name" value="AdoMet_MTases"/>
    <property type="match status" value="1"/>
</dbReference>
<dbReference type="EMBL" id="QNBE01000166">
    <property type="protein sequence ID" value="RKX68409.1"/>
    <property type="molecule type" value="Genomic_DNA"/>
</dbReference>
<evidence type="ECO:0000313" key="2">
    <source>
        <dbReference type="EMBL" id="RKX68409.1"/>
    </source>
</evidence>
<gene>
    <name evidence="2" type="ORF">DRP53_10825</name>
</gene>
<dbReference type="InterPro" id="IPR029063">
    <property type="entry name" value="SAM-dependent_MTases_sf"/>
</dbReference>
<proteinExistence type="predicted"/>
<dbReference type="AlphaFoldDB" id="A0A660SCB9"/>
<feature type="domain" description="Methyltransferase type 11" evidence="1">
    <location>
        <begin position="68"/>
        <end position="164"/>
    </location>
</feature>
<accession>A0A660SCB9</accession>